<organism evidence="1 2">
    <name type="scientific">Macrostomum lignano</name>
    <dbReference type="NCBI Taxonomy" id="282301"/>
    <lineage>
        <taxon>Eukaryota</taxon>
        <taxon>Metazoa</taxon>
        <taxon>Spiralia</taxon>
        <taxon>Lophotrochozoa</taxon>
        <taxon>Platyhelminthes</taxon>
        <taxon>Rhabditophora</taxon>
        <taxon>Macrostomorpha</taxon>
        <taxon>Macrostomida</taxon>
        <taxon>Macrostomidae</taxon>
        <taxon>Macrostomum</taxon>
    </lineage>
</organism>
<protein>
    <submittedName>
        <fullName evidence="2">SCY domain-containing protein</fullName>
    </submittedName>
</protein>
<name>A0A1I8FQ95_9PLAT</name>
<accession>A0A1I8FQ95</accession>
<sequence>MMSGPRAAQSRAVAPGPVGPAGWPMGGGGACSGIKLAAFGPPRPMQAAWLASRSTQPTDSSLSTSSAQTLSQALLTPAIQQEAADAMRSSALTLSALSFHPACGAVRQRLQQIRTRSGSMGWAEPNCRAVRYQVIMKLYEVCKTGRRVYNVVLMRRICCISPIVGDAARVANPR</sequence>
<dbReference type="PROSITE" id="PS51257">
    <property type="entry name" value="PROKAR_LIPOPROTEIN"/>
    <property type="match status" value="1"/>
</dbReference>
<evidence type="ECO:0000313" key="2">
    <source>
        <dbReference type="WBParaSite" id="maker-unitig_42969-snap-gene-0.2-mRNA-1"/>
    </source>
</evidence>
<dbReference type="AlphaFoldDB" id="A0A1I8FQ95"/>
<keyword evidence="1" id="KW-1185">Reference proteome</keyword>
<reference evidence="2" key="1">
    <citation type="submission" date="2016-11" db="UniProtKB">
        <authorList>
            <consortium name="WormBaseParasite"/>
        </authorList>
    </citation>
    <scope>IDENTIFICATION</scope>
</reference>
<dbReference type="Proteomes" id="UP000095280">
    <property type="component" value="Unplaced"/>
</dbReference>
<dbReference type="WBParaSite" id="maker-unitig_42969-snap-gene-0.2-mRNA-1">
    <property type="protein sequence ID" value="maker-unitig_42969-snap-gene-0.2-mRNA-1"/>
    <property type="gene ID" value="maker-unitig_42969-snap-gene-0.2"/>
</dbReference>
<evidence type="ECO:0000313" key="1">
    <source>
        <dbReference type="Proteomes" id="UP000095280"/>
    </source>
</evidence>
<proteinExistence type="predicted"/>